<dbReference type="Proteomes" id="UP001499843">
    <property type="component" value="Unassembled WGS sequence"/>
</dbReference>
<proteinExistence type="predicted"/>
<gene>
    <name evidence="2" type="ORF">GCM10009850_053630</name>
</gene>
<name>A0ABN3CKK1_9ACTN</name>
<protein>
    <submittedName>
        <fullName evidence="2">Uncharacterized protein</fullName>
    </submittedName>
</protein>
<accession>A0ABN3CKK1</accession>
<feature type="transmembrane region" description="Helical" evidence="1">
    <location>
        <begin position="52"/>
        <end position="72"/>
    </location>
</feature>
<organism evidence="2 3">
    <name type="scientific">Nonomuraea monospora</name>
    <dbReference type="NCBI Taxonomy" id="568818"/>
    <lineage>
        <taxon>Bacteria</taxon>
        <taxon>Bacillati</taxon>
        <taxon>Actinomycetota</taxon>
        <taxon>Actinomycetes</taxon>
        <taxon>Streptosporangiales</taxon>
        <taxon>Streptosporangiaceae</taxon>
        <taxon>Nonomuraea</taxon>
    </lineage>
</organism>
<keyword evidence="1" id="KW-0812">Transmembrane</keyword>
<keyword evidence="3" id="KW-1185">Reference proteome</keyword>
<evidence type="ECO:0000313" key="2">
    <source>
        <dbReference type="EMBL" id="GAA2209904.1"/>
    </source>
</evidence>
<keyword evidence="1" id="KW-1133">Transmembrane helix</keyword>
<sequence length="81" mass="8920">MVLGARLVFREQVHSRLMSRIIFPVAGAFVGTSVLASLYNMFLHPLEPGPEWVVPDVLVALVAAAPLLYGAVRVFRDEDAR</sequence>
<evidence type="ECO:0000313" key="3">
    <source>
        <dbReference type="Proteomes" id="UP001499843"/>
    </source>
</evidence>
<keyword evidence="1" id="KW-0472">Membrane</keyword>
<dbReference type="EMBL" id="BAAAQX010000014">
    <property type="protein sequence ID" value="GAA2209904.1"/>
    <property type="molecule type" value="Genomic_DNA"/>
</dbReference>
<evidence type="ECO:0000256" key="1">
    <source>
        <dbReference type="SAM" id="Phobius"/>
    </source>
</evidence>
<reference evidence="2 3" key="1">
    <citation type="journal article" date="2019" name="Int. J. Syst. Evol. Microbiol.">
        <title>The Global Catalogue of Microorganisms (GCM) 10K type strain sequencing project: providing services to taxonomists for standard genome sequencing and annotation.</title>
        <authorList>
            <consortium name="The Broad Institute Genomics Platform"/>
            <consortium name="The Broad Institute Genome Sequencing Center for Infectious Disease"/>
            <person name="Wu L."/>
            <person name="Ma J."/>
        </authorList>
    </citation>
    <scope>NUCLEOTIDE SEQUENCE [LARGE SCALE GENOMIC DNA]</scope>
    <source>
        <strain evidence="2 3">JCM 16114</strain>
    </source>
</reference>
<feature type="transmembrane region" description="Helical" evidence="1">
    <location>
        <begin position="21"/>
        <end position="40"/>
    </location>
</feature>
<comment type="caution">
    <text evidence="2">The sequence shown here is derived from an EMBL/GenBank/DDBJ whole genome shotgun (WGS) entry which is preliminary data.</text>
</comment>